<gene>
    <name evidence="2" type="ORF">ASPCADRAFT_180231</name>
</gene>
<reference evidence="3" key="1">
    <citation type="journal article" date="2017" name="Genome Biol.">
        <title>Comparative genomics reveals high biological diversity and specific adaptations in the industrially and medically important fungal genus Aspergillus.</title>
        <authorList>
            <person name="de Vries R.P."/>
            <person name="Riley R."/>
            <person name="Wiebenga A."/>
            <person name="Aguilar-Osorio G."/>
            <person name="Amillis S."/>
            <person name="Uchima C.A."/>
            <person name="Anderluh G."/>
            <person name="Asadollahi M."/>
            <person name="Askin M."/>
            <person name="Barry K."/>
            <person name="Battaglia E."/>
            <person name="Bayram O."/>
            <person name="Benocci T."/>
            <person name="Braus-Stromeyer S.A."/>
            <person name="Caldana C."/>
            <person name="Canovas D."/>
            <person name="Cerqueira G.C."/>
            <person name="Chen F."/>
            <person name="Chen W."/>
            <person name="Choi C."/>
            <person name="Clum A."/>
            <person name="Dos Santos R.A."/>
            <person name="Damasio A.R."/>
            <person name="Diallinas G."/>
            <person name="Emri T."/>
            <person name="Fekete E."/>
            <person name="Flipphi M."/>
            <person name="Freyberg S."/>
            <person name="Gallo A."/>
            <person name="Gournas C."/>
            <person name="Habgood R."/>
            <person name="Hainaut M."/>
            <person name="Harispe M.L."/>
            <person name="Henrissat B."/>
            <person name="Hilden K.S."/>
            <person name="Hope R."/>
            <person name="Hossain A."/>
            <person name="Karabika E."/>
            <person name="Karaffa L."/>
            <person name="Karanyi Z."/>
            <person name="Krasevec N."/>
            <person name="Kuo A."/>
            <person name="Kusch H."/>
            <person name="LaButti K."/>
            <person name="Lagendijk E.L."/>
            <person name="Lapidus A."/>
            <person name="Levasseur A."/>
            <person name="Lindquist E."/>
            <person name="Lipzen A."/>
            <person name="Logrieco A.F."/>
            <person name="MacCabe A."/>
            <person name="Maekelae M.R."/>
            <person name="Malavazi I."/>
            <person name="Melin P."/>
            <person name="Meyer V."/>
            <person name="Mielnichuk N."/>
            <person name="Miskei M."/>
            <person name="Molnar A.P."/>
            <person name="Mule G."/>
            <person name="Ngan C.Y."/>
            <person name="Orejas M."/>
            <person name="Orosz E."/>
            <person name="Ouedraogo J.P."/>
            <person name="Overkamp K.M."/>
            <person name="Park H.-S."/>
            <person name="Perrone G."/>
            <person name="Piumi F."/>
            <person name="Punt P.J."/>
            <person name="Ram A.F."/>
            <person name="Ramon A."/>
            <person name="Rauscher S."/>
            <person name="Record E."/>
            <person name="Riano-Pachon D.M."/>
            <person name="Robert V."/>
            <person name="Roehrig J."/>
            <person name="Ruller R."/>
            <person name="Salamov A."/>
            <person name="Salih N.S."/>
            <person name="Samson R.A."/>
            <person name="Sandor E."/>
            <person name="Sanguinetti M."/>
            <person name="Schuetze T."/>
            <person name="Sepcic K."/>
            <person name="Shelest E."/>
            <person name="Sherlock G."/>
            <person name="Sophianopoulou V."/>
            <person name="Squina F.M."/>
            <person name="Sun H."/>
            <person name="Susca A."/>
            <person name="Todd R.B."/>
            <person name="Tsang A."/>
            <person name="Unkles S.E."/>
            <person name="van de Wiele N."/>
            <person name="van Rossen-Uffink D."/>
            <person name="Oliveira J.V."/>
            <person name="Vesth T.C."/>
            <person name="Visser J."/>
            <person name="Yu J.-H."/>
            <person name="Zhou M."/>
            <person name="Andersen M.R."/>
            <person name="Archer D.B."/>
            <person name="Baker S.E."/>
            <person name="Benoit I."/>
            <person name="Brakhage A.A."/>
            <person name="Braus G.H."/>
            <person name="Fischer R."/>
            <person name="Frisvad J.C."/>
            <person name="Goldman G.H."/>
            <person name="Houbraken J."/>
            <person name="Oakley B."/>
            <person name="Pocsi I."/>
            <person name="Scazzocchio C."/>
            <person name="Seiboth B."/>
            <person name="vanKuyk P.A."/>
            <person name="Wortman J."/>
            <person name="Dyer P.S."/>
            <person name="Grigoriev I.V."/>
        </authorList>
    </citation>
    <scope>NUCLEOTIDE SEQUENCE [LARGE SCALE GENOMIC DNA]</scope>
    <source>
        <strain evidence="3">ITEM 5010</strain>
    </source>
</reference>
<dbReference type="STRING" id="602072.A0A1R3R5W6"/>
<feature type="compositionally biased region" description="Acidic residues" evidence="1">
    <location>
        <begin position="29"/>
        <end position="41"/>
    </location>
</feature>
<evidence type="ECO:0000256" key="1">
    <source>
        <dbReference type="SAM" id="MobiDB-lite"/>
    </source>
</evidence>
<feature type="compositionally biased region" description="Gly residues" evidence="1">
    <location>
        <begin position="166"/>
        <end position="175"/>
    </location>
</feature>
<name>A0A1R3R5W6_ASPC5</name>
<organism evidence="2 3">
    <name type="scientific">Aspergillus carbonarius (strain ITEM 5010)</name>
    <dbReference type="NCBI Taxonomy" id="602072"/>
    <lineage>
        <taxon>Eukaryota</taxon>
        <taxon>Fungi</taxon>
        <taxon>Dikarya</taxon>
        <taxon>Ascomycota</taxon>
        <taxon>Pezizomycotina</taxon>
        <taxon>Eurotiomycetes</taxon>
        <taxon>Eurotiomycetidae</taxon>
        <taxon>Eurotiales</taxon>
        <taxon>Aspergillaceae</taxon>
        <taxon>Aspergillus</taxon>
        <taxon>Aspergillus subgen. Circumdati</taxon>
    </lineage>
</organism>
<feature type="region of interest" description="Disordered" evidence="1">
    <location>
        <begin position="1"/>
        <end position="136"/>
    </location>
</feature>
<feature type="compositionally biased region" description="Pro residues" evidence="1">
    <location>
        <begin position="107"/>
        <end position="120"/>
    </location>
</feature>
<feature type="region of interest" description="Disordered" evidence="1">
    <location>
        <begin position="152"/>
        <end position="185"/>
    </location>
</feature>
<proteinExistence type="predicted"/>
<evidence type="ECO:0000313" key="2">
    <source>
        <dbReference type="EMBL" id="OOF89876.1"/>
    </source>
</evidence>
<protein>
    <submittedName>
        <fullName evidence="2">Uncharacterized protein</fullName>
    </submittedName>
</protein>
<dbReference type="Proteomes" id="UP000188318">
    <property type="component" value="Unassembled WGS sequence"/>
</dbReference>
<accession>A0A1R3R5W6</accession>
<dbReference type="OrthoDB" id="10543999at2759"/>
<dbReference type="VEuPathDB" id="FungiDB:ASPCADRAFT_180231"/>
<keyword evidence="3" id="KW-1185">Reference proteome</keyword>
<sequence>MKDRFHIGEEAAEAQGTWSRGFGRRQMREEEEQELQDEAESLVDQRKPTGMSLPGIQFAPPGAAPQQDGTGSLLPGIGAPQPPPQLGFSNSMPQMDPGRLAALLSTQPPPPQNNFPPPGGLPGFPMHPAMSGTPPMNVDLAELQKQLMSQGITLPHNLAPPNFPGMPGGLPGLQGSGTPDHGYGR</sequence>
<dbReference type="AlphaFoldDB" id="A0A1R3R5W6"/>
<dbReference type="EMBL" id="KV907668">
    <property type="protein sequence ID" value="OOF89876.1"/>
    <property type="molecule type" value="Genomic_DNA"/>
</dbReference>
<evidence type="ECO:0000313" key="3">
    <source>
        <dbReference type="Proteomes" id="UP000188318"/>
    </source>
</evidence>